<keyword evidence="10" id="KW-1133">Transmembrane helix</keyword>
<evidence type="ECO:0000256" key="7">
    <source>
        <dbReference type="ARBA" id="ARBA00022771"/>
    </source>
</evidence>
<evidence type="ECO:0000256" key="12">
    <source>
        <dbReference type="PROSITE-ProRule" id="PRU00175"/>
    </source>
</evidence>
<protein>
    <recommendedName>
        <fullName evidence="3">RING-type E3 ubiquitin transferase</fullName>
        <ecNumber evidence="3">2.3.2.27</ecNumber>
    </recommendedName>
</protein>
<keyword evidence="15" id="KW-0436">Ligase</keyword>
<reference evidence="15 16" key="1">
    <citation type="submission" date="2024-01" db="EMBL/GenBank/DDBJ databases">
        <title>The complete chloroplast genome sequence of Lithospermum erythrorhizon: insights into the phylogenetic relationship among Boraginaceae species and the maternal lineages of purple gromwells.</title>
        <authorList>
            <person name="Okada T."/>
            <person name="Watanabe K."/>
        </authorList>
    </citation>
    <scope>NUCLEOTIDE SEQUENCE [LARGE SCALE GENOMIC DNA]</scope>
</reference>
<evidence type="ECO:0000313" key="15">
    <source>
        <dbReference type="EMBL" id="GAA0167216.1"/>
    </source>
</evidence>
<keyword evidence="9" id="KW-0862">Zinc</keyword>
<evidence type="ECO:0000256" key="4">
    <source>
        <dbReference type="ARBA" id="ARBA00022679"/>
    </source>
</evidence>
<dbReference type="AlphaFoldDB" id="A0AAV3QV98"/>
<evidence type="ECO:0000256" key="2">
    <source>
        <dbReference type="ARBA" id="ARBA00004141"/>
    </source>
</evidence>
<dbReference type="CDD" id="cd16473">
    <property type="entry name" value="RING-H2_RNF103"/>
    <property type="match status" value="1"/>
</dbReference>
<proteinExistence type="predicted"/>
<dbReference type="GO" id="GO:0006511">
    <property type="term" value="P:ubiquitin-dependent protein catabolic process"/>
    <property type="evidence" value="ECO:0007669"/>
    <property type="project" value="TreeGrafter"/>
</dbReference>
<evidence type="ECO:0000259" key="14">
    <source>
        <dbReference type="PROSITE" id="PS50089"/>
    </source>
</evidence>
<evidence type="ECO:0000256" key="5">
    <source>
        <dbReference type="ARBA" id="ARBA00022692"/>
    </source>
</evidence>
<keyword evidence="4" id="KW-0808">Transferase</keyword>
<dbReference type="SUPFAM" id="SSF57850">
    <property type="entry name" value="RING/U-box"/>
    <property type="match status" value="1"/>
</dbReference>
<keyword evidence="16" id="KW-1185">Reference proteome</keyword>
<evidence type="ECO:0000256" key="10">
    <source>
        <dbReference type="ARBA" id="ARBA00022989"/>
    </source>
</evidence>
<dbReference type="InterPro" id="IPR001841">
    <property type="entry name" value="Znf_RING"/>
</dbReference>
<evidence type="ECO:0000313" key="16">
    <source>
        <dbReference type="Proteomes" id="UP001454036"/>
    </source>
</evidence>
<dbReference type="Pfam" id="PF13639">
    <property type="entry name" value="zf-RING_2"/>
    <property type="match status" value="1"/>
</dbReference>
<dbReference type="GO" id="GO:0008270">
    <property type="term" value="F:zinc ion binding"/>
    <property type="evidence" value="ECO:0007669"/>
    <property type="project" value="UniProtKB-KW"/>
</dbReference>
<organism evidence="15 16">
    <name type="scientific">Lithospermum erythrorhizon</name>
    <name type="common">Purple gromwell</name>
    <name type="synonym">Lithospermum officinale var. erythrorhizon</name>
    <dbReference type="NCBI Taxonomy" id="34254"/>
    <lineage>
        <taxon>Eukaryota</taxon>
        <taxon>Viridiplantae</taxon>
        <taxon>Streptophyta</taxon>
        <taxon>Embryophyta</taxon>
        <taxon>Tracheophyta</taxon>
        <taxon>Spermatophyta</taxon>
        <taxon>Magnoliopsida</taxon>
        <taxon>eudicotyledons</taxon>
        <taxon>Gunneridae</taxon>
        <taxon>Pentapetalae</taxon>
        <taxon>asterids</taxon>
        <taxon>lamiids</taxon>
        <taxon>Boraginales</taxon>
        <taxon>Boraginaceae</taxon>
        <taxon>Boraginoideae</taxon>
        <taxon>Lithospermeae</taxon>
        <taxon>Lithospermum</taxon>
    </lineage>
</organism>
<evidence type="ECO:0000256" key="3">
    <source>
        <dbReference type="ARBA" id="ARBA00012483"/>
    </source>
</evidence>
<comment type="caution">
    <text evidence="15">The sequence shown here is derived from an EMBL/GenBank/DDBJ whole genome shotgun (WGS) entry which is preliminary data.</text>
</comment>
<evidence type="ECO:0000256" key="13">
    <source>
        <dbReference type="SAM" id="MobiDB-lite"/>
    </source>
</evidence>
<evidence type="ECO:0000256" key="8">
    <source>
        <dbReference type="ARBA" id="ARBA00022786"/>
    </source>
</evidence>
<dbReference type="PANTHER" id="PTHR45977:SF4">
    <property type="entry name" value="RING-TYPE DOMAIN-CONTAINING PROTEIN"/>
    <property type="match status" value="1"/>
</dbReference>
<dbReference type="EC" id="2.3.2.27" evidence="3"/>
<comment type="catalytic activity">
    <reaction evidence="1">
        <text>S-ubiquitinyl-[E2 ubiquitin-conjugating enzyme]-L-cysteine + [acceptor protein]-L-lysine = [E2 ubiquitin-conjugating enzyme]-L-cysteine + N(6)-ubiquitinyl-[acceptor protein]-L-lysine.</text>
        <dbReference type="EC" id="2.3.2.27"/>
    </reaction>
</comment>
<keyword evidence="7 12" id="KW-0863">Zinc-finger</keyword>
<dbReference type="FunFam" id="3.30.40.10:FF:000611">
    <property type="entry name" value="Zinc finger family protein"/>
    <property type="match status" value="1"/>
</dbReference>
<feature type="compositionally biased region" description="Low complexity" evidence="13">
    <location>
        <begin position="25"/>
        <end position="34"/>
    </location>
</feature>
<dbReference type="GO" id="GO:0016020">
    <property type="term" value="C:membrane"/>
    <property type="evidence" value="ECO:0007669"/>
    <property type="project" value="UniProtKB-SubCell"/>
</dbReference>
<evidence type="ECO:0000256" key="11">
    <source>
        <dbReference type="ARBA" id="ARBA00023136"/>
    </source>
</evidence>
<sequence length="202" mass="23147">MAGMLPGVETARRRRMHQSAAEGTSSRYFSSSSTSFGDFSHFSMRRSSIPLYSTNHESLNLPFMQLNPIQPAYADEKLDKAAREAKERLDQRLKALRKCDTKRAPNRRQQTSNLEGTRPIVRENEETEIVGLKQSGSKRFDLAKLSWKSLEQEECAVCLEQFKNGETLMHLACAHRFHSRCLMSWLDTNARCPCCRMIISIE</sequence>
<dbReference type="GO" id="GO:0061630">
    <property type="term" value="F:ubiquitin protein ligase activity"/>
    <property type="evidence" value="ECO:0007669"/>
    <property type="project" value="UniProtKB-EC"/>
</dbReference>
<feature type="domain" description="RING-type" evidence="14">
    <location>
        <begin position="155"/>
        <end position="196"/>
    </location>
</feature>
<dbReference type="PROSITE" id="PS50089">
    <property type="entry name" value="ZF_RING_2"/>
    <property type="match status" value="1"/>
</dbReference>
<feature type="region of interest" description="Disordered" evidence="13">
    <location>
        <begin position="1"/>
        <end position="34"/>
    </location>
</feature>
<dbReference type="Proteomes" id="UP001454036">
    <property type="component" value="Unassembled WGS sequence"/>
</dbReference>
<keyword evidence="6" id="KW-0479">Metal-binding</keyword>
<dbReference type="EMBL" id="BAABME010006007">
    <property type="protein sequence ID" value="GAA0167216.1"/>
    <property type="molecule type" value="Genomic_DNA"/>
</dbReference>
<dbReference type="GO" id="GO:0016567">
    <property type="term" value="P:protein ubiquitination"/>
    <property type="evidence" value="ECO:0007669"/>
    <property type="project" value="TreeGrafter"/>
</dbReference>
<evidence type="ECO:0000256" key="9">
    <source>
        <dbReference type="ARBA" id="ARBA00022833"/>
    </source>
</evidence>
<evidence type="ECO:0000256" key="6">
    <source>
        <dbReference type="ARBA" id="ARBA00022723"/>
    </source>
</evidence>
<keyword evidence="8" id="KW-0833">Ubl conjugation pathway</keyword>
<dbReference type="SMART" id="SM00184">
    <property type="entry name" value="RING"/>
    <property type="match status" value="1"/>
</dbReference>
<dbReference type="Gene3D" id="3.30.40.10">
    <property type="entry name" value="Zinc/RING finger domain, C3HC4 (zinc finger)"/>
    <property type="match status" value="1"/>
</dbReference>
<evidence type="ECO:0000256" key="1">
    <source>
        <dbReference type="ARBA" id="ARBA00000900"/>
    </source>
</evidence>
<gene>
    <name evidence="15" type="ORF">LIER_22197</name>
</gene>
<dbReference type="InterPro" id="IPR013083">
    <property type="entry name" value="Znf_RING/FYVE/PHD"/>
</dbReference>
<name>A0AAV3QV98_LITER</name>
<accession>A0AAV3QV98</accession>
<keyword evidence="5" id="KW-0812">Transmembrane</keyword>
<dbReference type="GO" id="GO:0016874">
    <property type="term" value="F:ligase activity"/>
    <property type="evidence" value="ECO:0007669"/>
    <property type="project" value="UniProtKB-KW"/>
</dbReference>
<comment type="subcellular location">
    <subcellularLocation>
        <location evidence="2">Membrane</location>
        <topology evidence="2">Multi-pass membrane protein</topology>
    </subcellularLocation>
</comment>
<dbReference type="PANTHER" id="PTHR45977">
    <property type="entry name" value="TARGET OF ERK KINASE MPK-1"/>
    <property type="match status" value="1"/>
</dbReference>
<keyword evidence="11" id="KW-0472">Membrane</keyword>